<name>A0A951PKZ7_9CYAN</name>
<dbReference type="Pfam" id="PF02518">
    <property type="entry name" value="HATPase_c"/>
    <property type="match status" value="1"/>
</dbReference>
<feature type="coiled-coil region" evidence="7">
    <location>
        <begin position="134"/>
        <end position="193"/>
    </location>
</feature>
<evidence type="ECO:0000256" key="3">
    <source>
        <dbReference type="ARBA" id="ARBA00022553"/>
    </source>
</evidence>
<evidence type="ECO:0000256" key="1">
    <source>
        <dbReference type="ARBA" id="ARBA00000085"/>
    </source>
</evidence>
<dbReference type="Gene3D" id="3.30.565.10">
    <property type="entry name" value="Histidine kinase-like ATPase, C-terminal domain"/>
    <property type="match status" value="1"/>
</dbReference>
<dbReference type="SUPFAM" id="SSF55874">
    <property type="entry name" value="ATPase domain of HSP90 chaperone/DNA topoisomerase II/histidine kinase"/>
    <property type="match status" value="1"/>
</dbReference>
<comment type="caution">
    <text evidence="10">The sequence shown here is derived from an EMBL/GenBank/DDBJ whole genome shotgun (WGS) entry which is preliminary data.</text>
</comment>
<dbReference type="CDD" id="cd00082">
    <property type="entry name" value="HisKA"/>
    <property type="match status" value="1"/>
</dbReference>
<dbReference type="EMBL" id="JAHHIF010000019">
    <property type="protein sequence ID" value="MBW4545890.1"/>
    <property type="molecule type" value="Genomic_DNA"/>
</dbReference>
<evidence type="ECO:0000313" key="10">
    <source>
        <dbReference type="EMBL" id="MBW4545890.1"/>
    </source>
</evidence>
<reference evidence="10" key="2">
    <citation type="journal article" date="2022" name="Microbiol. Resour. Announc.">
        <title>Metagenome Sequencing to Explore Phylogenomics of Terrestrial Cyanobacteria.</title>
        <authorList>
            <person name="Ward R.D."/>
            <person name="Stajich J.E."/>
            <person name="Johansen J.R."/>
            <person name="Huntemann M."/>
            <person name="Clum A."/>
            <person name="Foster B."/>
            <person name="Foster B."/>
            <person name="Roux S."/>
            <person name="Palaniappan K."/>
            <person name="Varghese N."/>
            <person name="Mukherjee S."/>
            <person name="Reddy T.B.K."/>
            <person name="Daum C."/>
            <person name="Copeland A."/>
            <person name="Chen I.A."/>
            <person name="Ivanova N.N."/>
            <person name="Kyrpides N.C."/>
            <person name="Shapiro N."/>
            <person name="Eloe-Fadrosh E.A."/>
            <person name="Pietrasiak N."/>
        </authorList>
    </citation>
    <scope>NUCLEOTIDE SEQUENCE</scope>
    <source>
        <strain evidence="10">CPER-KK1</strain>
    </source>
</reference>
<dbReference type="PRINTS" id="PR00344">
    <property type="entry name" value="BCTRLSENSOR"/>
</dbReference>
<feature type="domain" description="Response regulatory" evidence="9">
    <location>
        <begin position="9"/>
        <end position="125"/>
    </location>
</feature>
<keyword evidence="5" id="KW-0902">Two-component regulatory system</keyword>
<protein>
    <recommendedName>
        <fullName evidence="2">histidine kinase</fullName>
        <ecNumber evidence="2">2.7.13.3</ecNumber>
    </recommendedName>
</protein>
<accession>A0A951PKZ7</accession>
<keyword evidence="7" id="KW-0175">Coiled coil</keyword>
<dbReference type="CDD" id="cd19920">
    <property type="entry name" value="REC_PA4781-like"/>
    <property type="match status" value="1"/>
</dbReference>
<dbReference type="SUPFAM" id="SSF52172">
    <property type="entry name" value="CheY-like"/>
    <property type="match status" value="1"/>
</dbReference>
<keyword evidence="4" id="KW-0418">Kinase</keyword>
<sequence>MTPTQETDLILIVDDSPADLEVLSKTLTDAGFEIAIAVDGESALEQVGYELPTLILLDVLLPGIDGFETCRRLKMNPLTQEIPIIFLTVLDDTLDKIKGLNLGAVDYISKPFQQEEVLARVRVQLKLYSLTKTLERQNIQLKQEVEQRTAAEAALQKLTVDLEKRVEERTAKLKQTLSELQQAQMRLVQSEKMYSLGKMVAGIAHELNNPVSFIDGNLVYALHYIDDLLELLHLYIKHYPNPVPEIQEKAEKIDLDFVMRDLPKLLNSMQVGTERISKLVKSLRNFSHLDQAEKKAVDLHQSLDNTLLILQHRLKLTSKFPGIEILKEYGNLPLVECYPGQLNQVFMNILSNAIEALEESVINHDGTERIDKEIPKIEIRTEAKNDKVTIRFADNGPGMPQTVYDRLFDPFFTTKSFGKGTGLGLAISYQIVVEKHGGRLHCVSTLGEGAEFIIEIPLLEAD</sequence>
<dbReference type="InterPro" id="IPR004358">
    <property type="entry name" value="Sig_transdc_His_kin-like_C"/>
</dbReference>
<evidence type="ECO:0000256" key="4">
    <source>
        <dbReference type="ARBA" id="ARBA00022777"/>
    </source>
</evidence>
<evidence type="ECO:0000259" key="8">
    <source>
        <dbReference type="PROSITE" id="PS50109"/>
    </source>
</evidence>
<dbReference type="InterPro" id="IPR003594">
    <property type="entry name" value="HATPase_dom"/>
</dbReference>
<gene>
    <name evidence="10" type="ORF">KME25_15795</name>
</gene>
<evidence type="ECO:0000256" key="6">
    <source>
        <dbReference type="PROSITE-ProRule" id="PRU00169"/>
    </source>
</evidence>
<dbReference type="InterPro" id="IPR003661">
    <property type="entry name" value="HisK_dim/P_dom"/>
</dbReference>
<dbReference type="InterPro" id="IPR005467">
    <property type="entry name" value="His_kinase_dom"/>
</dbReference>
<dbReference type="Proteomes" id="UP000753908">
    <property type="component" value="Unassembled WGS sequence"/>
</dbReference>
<dbReference type="PANTHER" id="PTHR43065">
    <property type="entry name" value="SENSOR HISTIDINE KINASE"/>
    <property type="match status" value="1"/>
</dbReference>
<dbReference type="Gene3D" id="1.10.287.130">
    <property type="match status" value="1"/>
</dbReference>
<dbReference type="Pfam" id="PF00072">
    <property type="entry name" value="Response_reg"/>
    <property type="match status" value="1"/>
</dbReference>
<feature type="modified residue" description="4-aspartylphosphate" evidence="6">
    <location>
        <position position="58"/>
    </location>
</feature>
<evidence type="ECO:0000313" key="11">
    <source>
        <dbReference type="Proteomes" id="UP000753908"/>
    </source>
</evidence>
<dbReference type="EC" id="2.7.13.3" evidence="2"/>
<dbReference type="SMART" id="SM00387">
    <property type="entry name" value="HATPase_c"/>
    <property type="match status" value="1"/>
</dbReference>
<keyword evidence="4" id="KW-0808">Transferase</keyword>
<dbReference type="PROSITE" id="PS50110">
    <property type="entry name" value="RESPONSE_REGULATORY"/>
    <property type="match status" value="1"/>
</dbReference>
<evidence type="ECO:0000259" key="9">
    <source>
        <dbReference type="PROSITE" id="PS50110"/>
    </source>
</evidence>
<feature type="domain" description="Histidine kinase" evidence="8">
    <location>
        <begin position="202"/>
        <end position="460"/>
    </location>
</feature>
<proteinExistence type="predicted"/>
<dbReference type="AlphaFoldDB" id="A0A951PKZ7"/>
<dbReference type="InterPro" id="IPR011006">
    <property type="entry name" value="CheY-like_superfamily"/>
</dbReference>
<keyword evidence="3 6" id="KW-0597">Phosphoprotein</keyword>
<dbReference type="PANTHER" id="PTHR43065:SF50">
    <property type="entry name" value="HISTIDINE KINASE"/>
    <property type="match status" value="1"/>
</dbReference>
<evidence type="ECO:0000256" key="2">
    <source>
        <dbReference type="ARBA" id="ARBA00012438"/>
    </source>
</evidence>
<dbReference type="Gene3D" id="3.40.50.2300">
    <property type="match status" value="1"/>
</dbReference>
<reference evidence="10" key="1">
    <citation type="submission" date="2021-05" db="EMBL/GenBank/DDBJ databases">
        <authorList>
            <person name="Pietrasiak N."/>
            <person name="Ward R."/>
            <person name="Stajich J.E."/>
            <person name="Kurbessoian T."/>
        </authorList>
    </citation>
    <scope>NUCLEOTIDE SEQUENCE</scope>
    <source>
        <strain evidence="10">CPER-KK1</strain>
    </source>
</reference>
<dbReference type="SMART" id="SM00448">
    <property type="entry name" value="REC"/>
    <property type="match status" value="1"/>
</dbReference>
<dbReference type="GO" id="GO:0000155">
    <property type="term" value="F:phosphorelay sensor kinase activity"/>
    <property type="evidence" value="ECO:0007669"/>
    <property type="project" value="InterPro"/>
</dbReference>
<evidence type="ECO:0000256" key="5">
    <source>
        <dbReference type="ARBA" id="ARBA00023012"/>
    </source>
</evidence>
<dbReference type="SUPFAM" id="SSF47384">
    <property type="entry name" value="Homodimeric domain of signal transducing histidine kinase"/>
    <property type="match status" value="1"/>
</dbReference>
<evidence type="ECO:0000256" key="7">
    <source>
        <dbReference type="SAM" id="Coils"/>
    </source>
</evidence>
<dbReference type="InterPro" id="IPR036097">
    <property type="entry name" value="HisK_dim/P_sf"/>
</dbReference>
<dbReference type="PROSITE" id="PS50109">
    <property type="entry name" value="HIS_KIN"/>
    <property type="match status" value="1"/>
</dbReference>
<comment type="catalytic activity">
    <reaction evidence="1">
        <text>ATP + protein L-histidine = ADP + protein N-phospho-L-histidine.</text>
        <dbReference type="EC" id="2.7.13.3"/>
    </reaction>
</comment>
<dbReference type="InterPro" id="IPR036890">
    <property type="entry name" value="HATPase_C_sf"/>
</dbReference>
<organism evidence="10 11">
    <name type="scientific">Symplocastrum torsivum CPER-KK1</name>
    <dbReference type="NCBI Taxonomy" id="450513"/>
    <lineage>
        <taxon>Bacteria</taxon>
        <taxon>Bacillati</taxon>
        <taxon>Cyanobacteriota</taxon>
        <taxon>Cyanophyceae</taxon>
        <taxon>Oscillatoriophycideae</taxon>
        <taxon>Oscillatoriales</taxon>
        <taxon>Microcoleaceae</taxon>
        <taxon>Symplocastrum</taxon>
    </lineage>
</organism>
<dbReference type="InterPro" id="IPR001789">
    <property type="entry name" value="Sig_transdc_resp-reg_receiver"/>
</dbReference>